<dbReference type="EMBL" id="AP014958">
    <property type="protein sequence ID" value="BAS79495.1"/>
    <property type="molecule type" value="Genomic_DNA"/>
</dbReference>
<dbReference type="Proteomes" id="UP000059680">
    <property type="component" value="Chromosome 2"/>
</dbReference>
<organism evidence="1 2">
    <name type="scientific">Oryza sativa subsp. japonica</name>
    <name type="common">Rice</name>
    <dbReference type="NCBI Taxonomy" id="39947"/>
    <lineage>
        <taxon>Eukaryota</taxon>
        <taxon>Viridiplantae</taxon>
        <taxon>Streptophyta</taxon>
        <taxon>Embryophyta</taxon>
        <taxon>Tracheophyta</taxon>
        <taxon>Spermatophyta</taxon>
        <taxon>Magnoliopsida</taxon>
        <taxon>Liliopsida</taxon>
        <taxon>Poales</taxon>
        <taxon>Poaceae</taxon>
        <taxon>BOP clade</taxon>
        <taxon>Oryzoideae</taxon>
        <taxon>Oryzeae</taxon>
        <taxon>Oryzinae</taxon>
        <taxon>Oryza</taxon>
        <taxon>Oryza sativa</taxon>
    </lineage>
</organism>
<reference evidence="1 2" key="2">
    <citation type="journal article" date="2013" name="Plant Cell Physiol.">
        <title>Rice Annotation Project Database (RAP-DB): an integrative and interactive database for rice genomics.</title>
        <authorList>
            <person name="Sakai H."/>
            <person name="Lee S.S."/>
            <person name="Tanaka T."/>
            <person name="Numa H."/>
            <person name="Kim J."/>
            <person name="Kawahara Y."/>
            <person name="Wakimoto H."/>
            <person name="Yang C.C."/>
            <person name="Iwamoto M."/>
            <person name="Abe T."/>
            <person name="Yamada Y."/>
            <person name="Muto A."/>
            <person name="Inokuchi H."/>
            <person name="Ikemura T."/>
            <person name="Matsumoto T."/>
            <person name="Sasaki T."/>
            <person name="Itoh T."/>
        </authorList>
    </citation>
    <scope>NUCLEOTIDE SEQUENCE [LARGE SCALE GENOMIC DNA]</scope>
    <source>
        <strain evidence="2">cv. Nipponbare</strain>
    </source>
</reference>
<evidence type="ECO:0000313" key="2">
    <source>
        <dbReference type="Proteomes" id="UP000059680"/>
    </source>
</evidence>
<proteinExistence type="predicted"/>
<dbReference type="PaxDb" id="39947-A0A0P0VL70"/>
<gene>
    <name evidence="1" type="ordered locus">Os02g0589650</name>
    <name evidence="1" type="ORF">OSNPB_020589650</name>
</gene>
<reference evidence="2" key="1">
    <citation type="journal article" date="2005" name="Nature">
        <title>The map-based sequence of the rice genome.</title>
        <authorList>
            <consortium name="International rice genome sequencing project (IRGSP)"/>
            <person name="Matsumoto T."/>
            <person name="Wu J."/>
            <person name="Kanamori H."/>
            <person name="Katayose Y."/>
            <person name="Fujisawa M."/>
            <person name="Namiki N."/>
            <person name="Mizuno H."/>
            <person name="Yamamoto K."/>
            <person name="Antonio B.A."/>
            <person name="Baba T."/>
            <person name="Sakata K."/>
            <person name="Nagamura Y."/>
            <person name="Aoki H."/>
            <person name="Arikawa K."/>
            <person name="Arita K."/>
            <person name="Bito T."/>
            <person name="Chiden Y."/>
            <person name="Fujitsuka N."/>
            <person name="Fukunaka R."/>
            <person name="Hamada M."/>
            <person name="Harada C."/>
            <person name="Hayashi A."/>
            <person name="Hijishita S."/>
            <person name="Honda M."/>
            <person name="Hosokawa S."/>
            <person name="Ichikawa Y."/>
            <person name="Idonuma A."/>
            <person name="Iijima M."/>
            <person name="Ikeda M."/>
            <person name="Ikeno M."/>
            <person name="Ito K."/>
            <person name="Ito S."/>
            <person name="Ito T."/>
            <person name="Ito Y."/>
            <person name="Ito Y."/>
            <person name="Iwabuchi A."/>
            <person name="Kamiya K."/>
            <person name="Karasawa W."/>
            <person name="Kurita K."/>
            <person name="Katagiri S."/>
            <person name="Kikuta A."/>
            <person name="Kobayashi H."/>
            <person name="Kobayashi N."/>
            <person name="Machita K."/>
            <person name="Maehara T."/>
            <person name="Masukawa M."/>
            <person name="Mizubayashi T."/>
            <person name="Mukai Y."/>
            <person name="Nagasaki H."/>
            <person name="Nagata Y."/>
            <person name="Naito S."/>
            <person name="Nakashima M."/>
            <person name="Nakama Y."/>
            <person name="Nakamichi Y."/>
            <person name="Nakamura M."/>
            <person name="Meguro A."/>
            <person name="Negishi M."/>
            <person name="Ohta I."/>
            <person name="Ohta T."/>
            <person name="Okamoto M."/>
            <person name="Ono N."/>
            <person name="Saji S."/>
            <person name="Sakaguchi M."/>
            <person name="Sakai K."/>
            <person name="Shibata M."/>
            <person name="Shimokawa T."/>
            <person name="Song J."/>
            <person name="Takazaki Y."/>
            <person name="Terasawa K."/>
            <person name="Tsugane M."/>
            <person name="Tsuji K."/>
            <person name="Ueda S."/>
            <person name="Waki K."/>
            <person name="Yamagata H."/>
            <person name="Yamamoto M."/>
            <person name="Yamamoto S."/>
            <person name="Yamane H."/>
            <person name="Yoshiki S."/>
            <person name="Yoshihara R."/>
            <person name="Yukawa K."/>
            <person name="Zhong H."/>
            <person name="Yano M."/>
            <person name="Yuan Q."/>
            <person name="Ouyang S."/>
            <person name="Liu J."/>
            <person name="Jones K.M."/>
            <person name="Gansberger K."/>
            <person name="Moffat K."/>
            <person name="Hill J."/>
            <person name="Bera J."/>
            <person name="Fadrosh D."/>
            <person name="Jin S."/>
            <person name="Johri S."/>
            <person name="Kim M."/>
            <person name="Overton L."/>
            <person name="Reardon M."/>
            <person name="Tsitrin T."/>
            <person name="Vuong H."/>
            <person name="Weaver B."/>
            <person name="Ciecko A."/>
            <person name="Tallon L."/>
            <person name="Jackson J."/>
            <person name="Pai G."/>
            <person name="Aken S.V."/>
            <person name="Utterback T."/>
            <person name="Reidmuller S."/>
            <person name="Feldblyum T."/>
            <person name="Hsiao J."/>
            <person name="Zismann V."/>
            <person name="Iobst S."/>
            <person name="de Vazeille A.R."/>
            <person name="Buell C.R."/>
            <person name="Ying K."/>
            <person name="Li Y."/>
            <person name="Lu T."/>
            <person name="Huang Y."/>
            <person name="Zhao Q."/>
            <person name="Feng Q."/>
            <person name="Zhang L."/>
            <person name="Zhu J."/>
            <person name="Weng Q."/>
            <person name="Mu J."/>
            <person name="Lu Y."/>
            <person name="Fan D."/>
            <person name="Liu Y."/>
            <person name="Guan J."/>
            <person name="Zhang Y."/>
            <person name="Yu S."/>
            <person name="Liu X."/>
            <person name="Zhang Y."/>
            <person name="Hong G."/>
            <person name="Han B."/>
            <person name="Choisne N."/>
            <person name="Demange N."/>
            <person name="Orjeda G."/>
            <person name="Samain S."/>
            <person name="Cattolico L."/>
            <person name="Pelletier E."/>
            <person name="Couloux A."/>
            <person name="Segurens B."/>
            <person name="Wincker P."/>
            <person name="D'Hont A."/>
            <person name="Scarpelli C."/>
            <person name="Weissenbach J."/>
            <person name="Salanoubat M."/>
            <person name="Quetier F."/>
            <person name="Yu Y."/>
            <person name="Kim H.R."/>
            <person name="Rambo T."/>
            <person name="Currie J."/>
            <person name="Collura K."/>
            <person name="Luo M."/>
            <person name="Yang T."/>
            <person name="Ammiraju J.S.S."/>
            <person name="Engler F."/>
            <person name="Soderlund C."/>
            <person name="Wing R.A."/>
            <person name="Palmer L.E."/>
            <person name="de la Bastide M."/>
            <person name="Spiegel L."/>
            <person name="Nascimento L."/>
            <person name="Zutavern T."/>
            <person name="O'Shaughnessy A."/>
            <person name="Dike S."/>
            <person name="Dedhia N."/>
            <person name="Preston R."/>
            <person name="Balija V."/>
            <person name="McCombie W.R."/>
            <person name="Chow T."/>
            <person name="Chen H."/>
            <person name="Chung M."/>
            <person name="Chen C."/>
            <person name="Shaw J."/>
            <person name="Wu H."/>
            <person name="Hsiao K."/>
            <person name="Chao Y."/>
            <person name="Chu M."/>
            <person name="Cheng C."/>
            <person name="Hour A."/>
            <person name="Lee P."/>
            <person name="Lin S."/>
            <person name="Lin Y."/>
            <person name="Liou J."/>
            <person name="Liu S."/>
            <person name="Hsing Y."/>
            <person name="Raghuvanshi S."/>
            <person name="Mohanty A."/>
            <person name="Bharti A.K."/>
            <person name="Gaur A."/>
            <person name="Gupta V."/>
            <person name="Kumar D."/>
            <person name="Ravi V."/>
            <person name="Vij S."/>
            <person name="Kapur A."/>
            <person name="Khurana P."/>
            <person name="Khurana P."/>
            <person name="Khurana J.P."/>
            <person name="Tyagi A.K."/>
            <person name="Gaikwad K."/>
            <person name="Singh A."/>
            <person name="Dalal V."/>
            <person name="Srivastava S."/>
            <person name="Dixit A."/>
            <person name="Pal A.K."/>
            <person name="Ghazi I.A."/>
            <person name="Yadav M."/>
            <person name="Pandit A."/>
            <person name="Bhargava A."/>
            <person name="Sureshbabu K."/>
            <person name="Batra K."/>
            <person name="Sharma T.R."/>
            <person name="Mohapatra T."/>
            <person name="Singh N.K."/>
            <person name="Messing J."/>
            <person name="Nelson A.B."/>
            <person name="Fuks G."/>
            <person name="Kavchok S."/>
            <person name="Keizer G."/>
            <person name="Linton E."/>
            <person name="Llaca V."/>
            <person name="Song R."/>
            <person name="Tanyolac B."/>
            <person name="Young S."/>
            <person name="Ho-Il K."/>
            <person name="Hahn J.H."/>
            <person name="Sangsakoo G."/>
            <person name="Vanavichit A."/>
            <person name="de Mattos Luiz.A.T."/>
            <person name="Zimmer P.D."/>
            <person name="Malone G."/>
            <person name="Dellagostin O."/>
            <person name="de Oliveira A.C."/>
            <person name="Bevan M."/>
            <person name="Bancroft I."/>
            <person name="Minx P."/>
            <person name="Cordum H."/>
            <person name="Wilson R."/>
            <person name="Cheng Z."/>
            <person name="Jin W."/>
            <person name="Jiang J."/>
            <person name="Leong S.A."/>
            <person name="Iwama H."/>
            <person name="Gojobori T."/>
            <person name="Itoh T."/>
            <person name="Niimura Y."/>
            <person name="Fujii Y."/>
            <person name="Habara T."/>
            <person name="Sakai H."/>
            <person name="Sato Y."/>
            <person name="Wilson G."/>
            <person name="Kumar K."/>
            <person name="McCouch S."/>
            <person name="Juretic N."/>
            <person name="Hoen D."/>
            <person name="Wright S."/>
            <person name="Bruskiewich R."/>
            <person name="Bureau T."/>
            <person name="Miyao A."/>
            <person name="Hirochika H."/>
            <person name="Nishikawa T."/>
            <person name="Kadowaki K."/>
            <person name="Sugiura M."/>
            <person name="Burr B."/>
            <person name="Sasaki T."/>
        </authorList>
    </citation>
    <scope>NUCLEOTIDE SEQUENCE [LARGE SCALE GENOMIC DNA]</scope>
    <source>
        <strain evidence="2">cv. Nipponbare</strain>
    </source>
</reference>
<keyword evidence="2" id="KW-1185">Reference proteome</keyword>
<sequence>MVAWWISAGLVEEIARYMGGRPSPTPFTYFPGDVPYSTTGRCVQVIDFKTLRRKTTPTGVAIVGSSPGSSSTFAPALSVPANYDYPSTFAKAATEWQGDANQMFDKMPIRNVVEWS</sequence>
<accession>A0A0P0VL70</accession>
<dbReference type="AlphaFoldDB" id="A0A0P0VL70"/>
<dbReference type="InParanoid" id="A0A0P0VL70"/>
<name>A0A0P0VL70_ORYSJ</name>
<evidence type="ECO:0000313" key="1">
    <source>
        <dbReference type="EMBL" id="BAS79495.1"/>
    </source>
</evidence>
<reference evidence="1 2" key="3">
    <citation type="journal article" date="2013" name="Rice">
        <title>Improvement of the Oryza sativa Nipponbare reference genome using next generation sequence and optical map data.</title>
        <authorList>
            <person name="Kawahara Y."/>
            <person name="de la Bastide M."/>
            <person name="Hamilton J.P."/>
            <person name="Kanamori H."/>
            <person name="McCombie W.R."/>
            <person name="Ouyang S."/>
            <person name="Schwartz D.C."/>
            <person name="Tanaka T."/>
            <person name="Wu J."/>
            <person name="Zhou S."/>
            <person name="Childs K.L."/>
            <person name="Davidson R.M."/>
            <person name="Lin H."/>
            <person name="Quesada-Ocampo L."/>
            <person name="Vaillancourt B."/>
            <person name="Sakai H."/>
            <person name="Lee S.S."/>
            <person name="Kim J."/>
            <person name="Numa H."/>
            <person name="Itoh T."/>
            <person name="Buell C.R."/>
            <person name="Matsumoto T."/>
        </authorList>
    </citation>
    <scope>NUCLEOTIDE SEQUENCE [LARGE SCALE GENOMIC DNA]</scope>
    <source>
        <strain evidence="2">cv. Nipponbare</strain>
    </source>
</reference>
<protein>
    <submittedName>
        <fullName evidence="1">Os02g0589650 protein</fullName>
    </submittedName>
</protein>